<evidence type="ECO:0000313" key="1">
    <source>
        <dbReference type="Ensembl" id="ENSENLP00000028213.1"/>
    </source>
</evidence>
<dbReference type="AlphaFoldDB" id="A0A665V8S8"/>
<name>A0A665V8S8_ECHNA</name>
<dbReference type="GO" id="GO:0005886">
    <property type="term" value="C:plasma membrane"/>
    <property type="evidence" value="ECO:0007669"/>
    <property type="project" value="TreeGrafter"/>
</dbReference>
<dbReference type="OMA" id="GHAWSLP"/>
<organism evidence="1 2">
    <name type="scientific">Echeneis naucrates</name>
    <name type="common">Live sharksucker</name>
    <dbReference type="NCBI Taxonomy" id="173247"/>
    <lineage>
        <taxon>Eukaryota</taxon>
        <taxon>Metazoa</taxon>
        <taxon>Chordata</taxon>
        <taxon>Craniata</taxon>
        <taxon>Vertebrata</taxon>
        <taxon>Euteleostomi</taxon>
        <taxon>Actinopterygii</taxon>
        <taxon>Neopterygii</taxon>
        <taxon>Teleostei</taxon>
        <taxon>Neoteleostei</taxon>
        <taxon>Acanthomorphata</taxon>
        <taxon>Carangaria</taxon>
        <taxon>Carangiformes</taxon>
        <taxon>Echeneidae</taxon>
        <taxon>Echeneis</taxon>
    </lineage>
</organism>
<keyword evidence="2" id="KW-1185">Reference proteome</keyword>
<reference evidence="1" key="2">
    <citation type="submission" date="2025-08" db="UniProtKB">
        <authorList>
            <consortium name="Ensembl"/>
        </authorList>
    </citation>
    <scope>IDENTIFICATION</scope>
</reference>
<accession>A0A665V8S8</accession>
<dbReference type="InParanoid" id="A0A665V8S8"/>
<proteinExistence type="predicted"/>
<reference evidence="1" key="3">
    <citation type="submission" date="2025-09" db="UniProtKB">
        <authorList>
            <consortium name="Ensembl"/>
        </authorList>
    </citation>
    <scope>IDENTIFICATION</scope>
</reference>
<dbReference type="GO" id="GO:0090314">
    <property type="term" value="P:positive regulation of protein targeting to membrane"/>
    <property type="evidence" value="ECO:0007669"/>
    <property type="project" value="TreeGrafter"/>
</dbReference>
<dbReference type="PANTHER" id="PTHR15730">
    <property type="entry name" value="EXPERIMENTAL AUTOIMMUNE PROSTATITIS ANTIGEN 2-RELATED"/>
    <property type="match status" value="1"/>
</dbReference>
<reference evidence="1" key="1">
    <citation type="submission" date="2021-04" db="EMBL/GenBank/DDBJ databases">
        <authorList>
            <consortium name="Wellcome Sanger Institute Data Sharing"/>
        </authorList>
    </citation>
    <scope>NUCLEOTIDE SEQUENCE [LARGE SCALE GENOMIC DNA]</scope>
</reference>
<evidence type="ECO:0000313" key="2">
    <source>
        <dbReference type="Proteomes" id="UP000472264"/>
    </source>
</evidence>
<protein>
    <submittedName>
        <fullName evidence="1">Uncharacterized protein</fullName>
    </submittedName>
</protein>
<dbReference type="InterPro" id="IPR051244">
    <property type="entry name" value="TCAF"/>
</dbReference>
<dbReference type="Proteomes" id="UP000472264">
    <property type="component" value="Chromosome 13"/>
</dbReference>
<dbReference type="Ensembl" id="ENSENLT00000029060.1">
    <property type="protein sequence ID" value="ENSENLP00000028213.1"/>
    <property type="gene ID" value="ENSENLG00000012597.1"/>
</dbReference>
<dbReference type="GO" id="GO:0044325">
    <property type="term" value="F:transmembrane transporter binding"/>
    <property type="evidence" value="ECO:0007669"/>
    <property type="project" value="TreeGrafter"/>
</dbReference>
<sequence length="116" mass="12775">MAPFVRNAIEWLDEGRNGVIGFAPGLGDAFALSKESNKNCTTTHFRDDLSVFVCTAYSDKHKDEIQDFVAEGGGLLIGGHAWSLPLSWYENIHVHAISPPQQWMEGISGIGFFVHV</sequence>
<dbReference type="PANTHER" id="PTHR15730:SF5">
    <property type="entry name" value="SI:CH211-210B2.2-RELATED"/>
    <property type="match status" value="1"/>
</dbReference>